<sequence>MFCLLCRLHDTCTKRNKDYTWNTKPCVRMITQAIQLHFNSDMHHSAIEKEHLKQISPFQKEHESRKQCENEVLNKVFMSIYWLAKEEISNTKLLSLLNLMERAGLQNLKHFTYTGEGTQQEMFLILGQVVKDRVTERVNKSKFFGCLVDEVTDVSVLQQFVTFVKYVHEGKSRTEFLHTEHV</sequence>
<dbReference type="PANTHER" id="PTHR46880">
    <property type="entry name" value="RAS-ASSOCIATING DOMAIN-CONTAINING PROTEIN"/>
    <property type="match status" value="1"/>
</dbReference>
<name>A0AAU9W352_9CNID</name>
<gene>
    <name evidence="1" type="ORF">PMEA_00031307</name>
</gene>
<proteinExistence type="predicted"/>
<dbReference type="EMBL" id="CALNXJ010000007">
    <property type="protein sequence ID" value="CAH3044664.1"/>
    <property type="molecule type" value="Genomic_DNA"/>
</dbReference>
<evidence type="ECO:0000313" key="1">
    <source>
        <dbReference type="EMBL" id="CAH3044664.1"/>
    </source>
</evidence>
<dbReference type="AlphaFoldDB" id="A0AAU9W352"/>
<protein>
    <recommendedName>
        <fullName evidence="3">DUF4371 domain-containing protein</fullName>
    </recommendedName>
</protein>
<keyword evidence="2" id="KW-1185">Reference proteome</keyword>
<evidence type="ECO:0008006" key="3">
    <source>
        <dbReference type="Google" id="ProtNLM"/>
    </source>
</evidence>
<dbReference type="Proteomes" id="UP001159428">
    <property type="component" value="Unassembled WGS sequence"/>
</dbReference>
<organism evidence="1 2">
    <name type="scientific">Pocillopora meandrina</name>
    <dbReference type="NCBI Taxonomy" id="46732"/>
    <lineage>
        <taxon>Eukaryota</taxon>
        <taxon>Metazoa</taxon>
        <taxon>Cnidaria</taxon>
        <taxon>Anthozoa</taxon>
        <taxon>Hexacorallia</taxon>
        <taxon>Scleractinia</taxon>
        <taxon>Astrocoeniina</taxon>
        <taxon>Pocilloporidae</taxon>
        <taxon>Pocillopora</taxon>
    </lineage>
</organism>
<comment type="caution">
    <text evidence="1">The sequence shown here is derived from an EMBL/GenBank/DDBJ whole genome shotgun (WGS) entry which is preliminary data.</text>
</comment>
<dbReference type="PANTHER" id="PTHR46880:SF5">
    <property type="entry name" value="DUF4371 DOMAIN-CONTAINING PROTEIN"/>
    <property type="match status" value="1"/>
</dbReference>
<evidence type="ECO:0000313" key="2">
    <source>
        <dbReference type="Proteomes" id="UP001159428"/>
    </source>
</evidence>
<accession>A0AAU9W352</accession>
<reference evidence="1 2" key="1">
    <citation type="submission" date="2022-05" db="EMBL/GenBank/DDBJ databases">
        <authorList>
            <consortium name="Genoscope - CEA"/>
            <person name="William W."/>
        </authorList>
    </citation>
    <scope>NUCLEOTIDE SEQUENCE [LARGE SCALE GENOMIC DNA]</scope>
</reference>